<keyword evidence="2" id="KW-1003">Cell membrane</keyword>
<dbReference type="PANTHER" id="PTHR33908:SF11">
    <property type="entry name" value="MEMBRANE PROTEIN"/>
    <property type="match status" value="1"/>
</dbReference>
<dbReference type="InterPro" id="IPR050297">
    <property type="entry name" value="LipidA_mod_glycosyltrf_83"/>
</dbReference>
<dbReference type="InterPro" id="IPR038731">
    <property type="entry name" value="RgtA/B/C-like"/>
</dbReference>
<dbReference type="KEGG" id="cai:Caci_1791"/>
<feature type="transmembrane region" description="Helical" evidence="9">
    <location>
        <begin position="324"/>
        <end position="346"/>
    </location>
</feature>
<evidence type="ECO:0000256" key="2">
    <source>
        <dbReference type="ARBA" id="ARBA00022475"/>
    </source>
</evidence>
<reference evidence="11 12" key="1">
    <citation type="journal article" date="2009" name="Stand. Genomic Sci.">
        <title>Complete genome sequence of Catenulispora acidiphila type strain (ID 139908).</title>
        <authorList>
            <person name="Copeland A."/>
            <person name="Lapidus A."/>
            <person name="Glavina Del Rio T."/>
            <person name="Nolan M."/>
            <person name="Lucas S."/>
            <person name="Chen F."/>
            <person name="Tice H."/>
            <person name="Cheng J.F."/>
            <person name="Bruce D."/>
            <person name="Goodwin L."/>
            <person name="Pitluck S."/>
            <person name="Mikhailova N."/>
            <person name="Pati A."/>
            <person name="Ivanova N."/>
            <person name="Mavromatis K."/>
            <person name="Chen A."/>
            <person name="Palaniappan K."/>
            <person name="Chain P."/>
            <person name="Land M."/>
            <person name="Hauser L."/>
            <person name="Chang Y.J."/>
            <person name="Jeffries C.D."/>
            <person name="Chertkov O."/>
            <person name="Brettin T."/>
            <person name="Detter J.C."/>
            <person name="Han C."/>
            <person name="Ali Z."/>
            <person name="Tindall B.J."/>
            <person name="Goker M."/>
            <person name="Bristow J."/>
            <person name="Eisen J.A."/>
            <person name="Markowitz V."/>
            <person name="Hugenholtz P."/>
            <person name="Kyrpides N.C."/>
            <person name="Klenk H.P."/>
        </authorList>
    </citation>
    <scope>NUCLEOTIDE SEQUENCE [LARGE SCALE GENOMIC DNA]</scope>
    <source>
        <strain evidence="12">DSM 44928 / JCM 14897 / NBRC 102108 / NRRL B-24433 / ID139908</strain>
    </source>
</reference>
<feature type="transmembrane region" description="Helical" evidence="9">
    <location>
        <begin position="118"/>
        <end position="139"/>
    </location>
</feature>
<feature type="transmembrane region" description="Helical" evidence="9">
    <location>
        <begin position="289"/>
        <end position="312"/>
    </location>
</feature>
<accession>C7QD02</accession>
<feature type="transmembrane region" description="Helical" evidence="9">
    <location>
        <begin position="366"/>
        <end position="389"/>
    </location>
</feature>
<dbReference type="STRING" id="479433.Caci_1791"/>
<keyword evidence="6 9" id="KW-1133">Transmembrane helix</keyword>
<name>C7QD02_CATAD</name>
<feature type="transmembrane region" description="Helical" evidence="9">
    <location>
        <begin position="173"/>
        <end position="190"/>
    </location>
</feature>
<dbReference type="OrthoDB" id="3860601at2"/>
<evidence type="ECO:0000313" key="11">
    <source>
        <dbReference type="EMBL" id="ACU70712.1"/>
    </source>
</evidence>
<evidence type="ECO:0000256" key="6">
    <source>
        <dbReference type="ARBA" id="ARBA00022989"/>
    </source>
</evidence>
<keyword evidence="5 9" id="KW-0812">Transmembrane</keyword>
<keyword evidence="12" id="KW-1185">Reference proteome</keyword>
<keyword evidence="3" id="KW-0328">Glycosyltransferase</keyword>
<feature type="transmembrane region" description="Helical" evidence="9">
    <location>
        <begin position="241"/>
        <end position="269"/>
    </location>
</feature>
<dbReference type="AlphaFoldDB" id="C7QD02"/>
<evidence type="ECO:0000256" key="9">
    <source>
        <dbReference type="SAM" id="Phobius"/>
    </source>
</evidence>
<keyword evidence="7 9" id="KW-0472">Membrane</keyword>
<dbReference type="eggNOG" id="COG1807">
    <property type="taxonomic scope" value="Bacteria"/>
</dbReference>
<dbReference type="Pfam" id="PF13231">
    <property type="entry name" value="PMT_2"/>
    <property type="match status" value="1"/>
</dbReference>
<dbReference type="Proteomes" id="UP000000851">
    <property type="component" value="Chromosome"/>
</dbReference>
<dbReference type="RefSeq" id="WP_012786006.1">
    <property type="nucleotide sequence ID" value="NC_013131.1"/>
</dbReference>
<sequence length="560" mass="61921">MVATDAPTQSGPGLHGPPDPEPSGLRRLWCSVRFQRLWNTPQASWTRVVLLFFAVATVTHLPGFSRTFWNPDEGFLATQARALNTENGQFYQIIVDRKPPLLPYVYAWVFKLFGDHGLSTLVVIRALAICVHVVTAILITQIAKRRFGQHGVWAGLLYLLGSAGLAPEDSQAASFEVFMLPWTCAAFLFADSARRHPRRALPLLGGSGVAVALATLTKQTAGVTMLPVAWRAWKDQRWKGLAVIIPAFVLPIVGVALWVGFGDFFFWVFTGNSGYLTSLGSFSTIMARFWANFGIFIGASAAAFLAITYLTIRNGIFKADADLWLWLAGSAIGVSSGFHFFGHYFLQMLPPLVILATGALHRNGSRLRWTMLGITATTATLFLTLAFTWPRTDMEHDWEVAQEVQKIAGPGRSEPIIVWGMDPSIYFMSGQTPASRFITAGFLSGFAGGGDQEVAPIVYTPNSPIVGMAQDILNLQKKGQEPDLFVDDSWGKPYQPNHINVIADLVDNYYTLRKGVDHTFVYVLTKPEGLRVWAQTIVDKGMQDVWDKNQWDFLNPPTDS</sequence>
<dbReference type="InParanoid" id="C7QD02"/>
<evidence type="ECO:0000256" key="7">
    <source>
        <dbReference type="ARBA" id="ARBA00023136"/>
    </source>
</evidence>
<feature type="transmembrane region" description="Helical" evidence="9">
    <location>
        <begin position="151"/>
        <end position="167"/>
    </location>
</feature>
<evidence type="ECO:0000256" key="5">
    <source>
        <dbReference type="ARBA" id="ARBA00022692"/>
    </source>
</evidence>
<evidence type="ECO:0000256" key="1">
    <source>
        <dbReference type="ARBA" id="ARBA00004651"/>
    </source>
</evidence>
<feature type="compositionally biased region" description="Polar residues" evidence="8">
    <location>
        <begin position="1"/>
        <end position="11"/>
    </location>
</feature>
<proteinExistence type="predicted"/>
<dbReference type="HOGENOM" id="CLU_511818_0_0_11"/>
<dbReference type="EMBL" id="CP001700">
    <property type="protein sequence ID" value="ACU70712.1"/>
    <property type="molecule type" value="Genomic_DNA"/>
</dbReference>
<evidence type="ECO:0000313" key="12">
    <source>
        <dbReference type="Proteomes" id="UP000000851"/>
    </source>
</evidence>
<dbReference type="GO" id="GO:0009103">
    <property type="term" value="P:lipopolysaccharide biosynthetic process"/>
    <property type="evidence" value="ECO:0007669"/>
    <property type="project" value="UniProtKB-ARBA"/>
</dbReference>
<keyword evidence="4" id="KW-0808">Transferase</keyword>
<evidence type="ECO:0000259" key="10">
    <source>
        <dbReference type="Pfam" id="PF13231"/>
    </source>
</evidence>
<feature type="domain" description="Glycosyltransferase RgtA/B/C/D-like" evidence="10">
    <location>
        <begin position="98"/>
        <end position="230"/>
    </location>
</feature>
<feature type="transmembrane region" description="Helical" evidence="9">
    <location>
        <begin position="45"/>
        <end position="64"/>
    </location>
</feature>
<evidence type="ECO:0000256" key="3">
    <source>
        <dbReference type="ARBA" id="ARBA00022676"/>
    </source>
</evidence>
<evidence type="ECO:0000256" key="4">
    <source>
        <dbReference type="ARBA" id="ARBA00022679"/>
    </source>
</evidence>
<feature type="region of interest" description="Disordered" evidence="8">
    <location>
        <begin position="1"/>
        <end position="21"/>
    </location>
</feature>
<evidence type="ECO:0000256" key="8">
    <source>
        <dbReference type="SAM" id="MobiDB-lite"/>
    </source>
</evidence>
<protein>
    <recommendedName>
        <fullName evidence="10">Glycosyltransferase RgtA/B/C/D-like domain-containing protein</fullName>
    </recommendedName>
</protein>
<organism evidence="11 12">
    <name type="scientific">Catenulispora acidiphila (strain DSM 44928 / JCM 14897 / NBRC 102108 / NRRL B-24433 / ID139908)</name>
    <dbReference type="NCBI Taxonomy" id="479433"/>
    <lineage>
        <taxon>Bacteria</taxon>
        <taxon>Bacillati</taxon>
        <taxon>Actinomycetota</taxon>
        <taxon>Actinomycetes</taxon>
        <taxon>Catenulisporales</taxon>
        <taxon>Catenulisporaceae</taxon>
        <taxon>Catenulispora</taxon>
    </lineage>
</organism>
<comment type="subcellular location">
    <subcellularLocation>
        <location evidence="1">Cell membrane</location>
        <topology evidence="1">Multi-pass membrane protein</topology>
    </subcellularLocation>
</comment>
<dbReference type="GO" id="GO:0016763">
    <property type="term" value="F:pentosyltransferase activity"/>
    <property type="evidence" value="ECO:0007669"/>
    <property type="project" value="TreeGrafter"/>
</dbReference>
<gene>
    <name evidence="11" type="ordered locus">Caci_1791</name>
</gene>
<dbReference type="GO" id="GO:0005886">
    <property type="term" value="C:plasma membrane"/>
    <property type="evidence" value="ECO:0007669"/>
    <property type="project" value="UniProtKB-SubCell"/>
</dbReference>
<dbReference type="PANTHER" id="PTHR33908">
    <property type="entry name" value="MANNOSYLTRANSFERASE YKCB-RELATED"/>
    <property type="match status" value="1"/>
</dbReference>